<dbReference type="InterPro" id="IPR017900">
    <property type="entry name" value="4Fe4S_Fe_S_CS"/>
</dbReference>
<dbReference type="InterPro" id="IPR021735">
    <property type="entry name" value="DUF3306"/>
</dbReference>
<evidence type="ECO:0000313" key="8">
    <source>
        <dbReference type="Proteomes" id="UP000245539"/>
    </source>
</evidence>
<keyword evidence="8" id="KW-1185">Reference proteome</keyword>
<dbReference type="Pfam" id="PF00037">
    <property type="entry name" value="Fer4"/>
    <property type="match status" value="2"/>
</dbReference>
<evidence type="ECO:0000313" key="7">
    <source>
        <dbReference type="EMBL" id="PWR00654.1"/>
    </source>
</evidence>
<dbReference type="PANTHER" id="PTHR43687">
    <property type="entry name" value="ADENYLYLSULFATE REDUCTASE, BETA SUBUNIT"/>
    <property type="match status" value="1"/>
</dbReference>
<proteinExistence type="predicted"/>
<feature type="domain" description="4Fe-4S ferredoxin-type" evidence="6">
    <location>
        <begin position="594"/>
        <end position="623"/>
    </location>
</feature>
<dbReference type="RefSeq" id="WP_109835635.1">
    <property type="nucleotide sequence ID" value="NZ_QGKM01000001.1"/>
</dbReference>
<evidence type="ECO:0000256" key="5">
    <source>
        <dbReference type="SAM" id="MobiDB-lite"/>
    </source>
</evidence>
<dbReference type="GO" id="GO:0046872">
    <property type="term" value="F:metal ion binding"/>
    <property type="evidence" value="ECO:0007669"/>
    <property type="project" value="UniProtKB-KW"/>
</dbReference>
<dbReference type="Pfam" id="PF12838">
    <property type="entry name" value="Fer4_7"/>
    <property type="match status" value="1"/>
</dbReference>
<reference evidence="7 8" key="1">
    <citation type="submission" date="2018-05" db="EMBL/GenBank/DDBJ databases">
        <title>Leucothrix arctica sp. nov., isolated from Arctic seawater.</title>
        <authorList>
            <person name="Choi A."/>
            <person name="Baek K."/>
        </authorList>
    </citation>
    <scope>NUCLEOTIDE SEQUENCE [LARGE SCALE GENOMIC DNA]</scope>
    <source>
        <strain evidence="7 8">JCM 18388</strain>
    </source>
</reference>
<dbReference type="GO" id="GO:0051539">
    <property type="term" value="F:4 iron, 4 sulfur cluster binding"/>
    <property type="evidence" value="ECO:0007669"/>
    <property type="project" value="UniProtKB-KW"/>
</dbReference>
<dbReference type="InterPro" id="IPR050572">
    <property type="entry name" value="Fe-S_Ferredoxin"/>
</dbReference>
<evidence type="ECO:0000256" key="2">
    <source>
        <dbReference type="ARBA" id="ARBA00022723"/>
    </source>
</evidence>
<name>A0A317CT11_9GAMM</name>
<feature type="domain" description="4Fe-4S ferredoxin-type" evidence="6">
    <location>
        <begin position="625"/>
        <end position="654"/>
    </location>
</feature>
<sequence length="744" mass="81093">MSEQDKEGFLSRWSRRKRLGDQEDESQSGAGSADKTANKSVDKALDNSGGNFVEDTAEPHGSALEQSLADVNNRFDGSGTEAVDNQSPDTPEQAETPVELTDEDMPDIDTLTEESDYTGFMSPKVSEELRKIALRKLFQGSDFNIRDGLDDYDDDYTKFAPLGNTVTSDMKHMMKVEARRQLEKSQTSRDQTTMTAMTPKQAALASLQNHSPEPTGQVEYQSNGKVLVIGGDDALRFATEISEPLTARIVLTADSDLVTDQSVIIKQDNRDMVLEGWLGDFKLRLTDEAGQTQTLVADMIVDLNDTPLSQSEIPAPGYFTISTKTTAAILEEITPLEGSFAKPKFFAYNSDICAHGSSGLPGCTNCIDACPTDAIISIGETISVQPQLCQGGGTCATVCPTGAITYNYPSVGFQVDQIRRLLKAYRDEGGEAPVLLLYANETSLNTQALADNILPFPLEELASVGADFWSAALSFGASQILLLDDENTPAVSRKHLRHQLSILTTQLSGLGYPEDAVRLIPALSSDDTQSVAALTADYQEAFGSTDQAMPYFPPATQAGMNDKRQQWLIAMDHFYKHAPEPQDSIPLPAGAPFGVLKVDKEACTLCMACATVCPAKALSGGTDSPVLKFHAVNCVQCGLCDTACPENAIELQPLFISNREQRNRTMQLNEEKPFHCIDCGKPFASESMILTMLGKLEGHYMFQDERAKDRLKKCEDCRVVDIVQDDVAMGQPGRGDQRDGSFRH</sequence>
<dbReference type="InterPro" id="IPR017896">
    <property type="entry name" value="4Fe4S_Fe-S-bd"/>
</dbReference>
<dbReference type="PROSITE" id="PS51379">
    <property type="entry name" value="4FE4S_FER_2"/>
    <property type="match status" value="3"/>
</dbReference>
<gene>
    <name evidence="7" type="ORF">DKW60_00150</name>
</gene>
<comment type="caution">
    <text evidence="7">The sequence shown here is derived from an EMBL/GenBank/DDBJ whole genome shotgun (WGS) entry which is preliminary data.</text>
</comment>
<dbReference type="SUPFAM" id="SSF54862">
    <property type="entry name" value="4Fe-4S ferredoxins"/>
    <property type="match status" value="1"/>
</dbReference>
<feature type="compositionally biased region" description="Basic and acidic residues" evidence="5">
    <location>
        <begin position="36"/>
        <end position="45"/>
    </location>
</feature>
<keyword evidence="1" id="KW-0004">4Fe-4S</keyword>
<dbReference type="Pfam" id="PF11748">
    <property type="entry name" value="DUF3306"/>
    <property type="match status" value="1"/>
</dbReference>
<dbReference type="Proteomes" id="UP000245539">
    <property type="component" value="Unassembled WGS sequence"/>
</dbReference>
<evidence type="ECO:0000256" key="3">
    <source>
        <dbReference type="ARBA" id="ARBA00023004"/>
    </source>
</evidence>
<organism evidence="7 8">
    <name type="scientific">Leucothrix pacifica</name>
    <dbReference type="NCBI Taxonomy" id="1247513"/>
    <lineage>
        <taxon>Bacteria</taxon>
        <taxon>Pseudomonadati</taxon>
        <taxon>Pseudomonadota</taxon>
        <taxon>Gammaproteobacteria</taxon>
        <taxon>Thiotrichales</taxon>
        <taxon>Thiotrichaceae</taxon>
        <taxon>Leucothrix</taxon>
    </lineage>
</organism>
<dbReference type="OrthoDB" id="9808559at2"/>
<dbReference type="Gene3D" id="3.30.70.20">
    <property type="match status" value="2"/>
</dbReference>
<keyword evidence="4" id="KW-0411">Iron-sulfur</keyword>
<evidence type="ECO:0000256" key="1">
    <source>
        <dbReference type="ARBA" id="ARBA00022485"/>
    </source>
</evidence>
<evidence type="ECO:0000259" key="6">
    <source>
        <dbReference type="PROSITE" id="PS51379"/>
    </source>
</evidence>
<feature type="region of interest" description="Disordered" evidence="5">
    <location>
        <begin position="1"/>
        <end position="100"/>
    </location>
</feature>
<evidence type="ECO:0000256" key="4">
    <source>
        <dbReference type="ARBA" id="ARBA00023014"/>
    </source>
</evidence>
<dbReference type="AlphaFoldDB" id="A0A317CT11"/>
<keyword evidence="2" id="KW-0479">Metal-binding</keyword>
<protein>
    <recommendedName>
        <fullName evidence="6">4Fe-4S ferredoxin-type domain-containing protein</fullName>
    </recommendedName>
</protein>
<accession>A0A317CT11</accession>
<keyword evidence="3" id="KW-0408">Iron</keyword>
<dbReference type="EMBL" id="QGKM01000001">
    <property type="protein sequence ID" value="PWR00654.1"/>
    <property type="molecule type" value="Genomic_DNA"/>
</dbReference>
<feature type="domain" description="4Fe-4S ferredoxin-type" evidence="6">
    <location>
        <begin position="380"/>
        <end position="409"/>
    </location>
</feature>
<dbReference type="PROSITE" id="PS00198">
    <property type="entry name" value="4FE4S_FER_1"/>
    <property type="match status" value="2"/>
</dbReference>
<dbReference type="PANTHER" id="PTHR43687:SF4">
    <property type="entry name" value="BLR5484 PROTEIN"/>
    <property type="match status" value="1"/>
</dbReference>